<dbReference type="VEuPathDB" id="AmoebaDB:DICPUDRAFT_152467"/>
<name>F0ZLF6_DICPU</name>
<protein>
    <submittedName>
        <fullName evidence="1">Uncharacterized protein</fullName>
    </submittedName>
</protein>
<reference evidence="2" key="1">
    <citation type="journal article" date="2011" name="Genome Biol.">
        <title>Comparative genomics of the social amoebae Dictyostelium discoideum and Dictyostelium purpureum.</title>
        <authorList>
            <consortium name="US DOE Joint Genome Institute (JGI-PGF)"/>
            <person name="Sucgang R."/>
            <person name="Kuo A."/>
            <person name="Tian X."/>
            <person name="Salerno W."/>
            <person name="Parikh A."/>
            <person name="Feasley C.L."/>
            <person name="Dalin E."/>
            <person name="Tu H."/>
            <person name="Huang E."/>
            <person name="Barry K."/>
            <person name="Lindquist E."/>
            <person name="Shapiro H."/>
            <person name="Bruce D."/>
            <person name="Schmutz J."/>
            <person name="Salamov A."/>
            <person name="Fey P."/>
            <person name="Gaudet P."/>
            <person name="Anjard C."/>
            <person name="Babu M.M."/>
            <person name="Basu S."/>
            <person name="Bushmanova Y."/>
            <person name="van der Wel H."/>
            <person name="Katoh-Kurasawa M."/>
            <person name="Dinh C."/>
            <person name="Coutinho P.M."/>
            <person name="Saito T."/>
            <person name="Elias M."/>
            <person name="Schaap P."/>
            <person name="Kay R.R."/>
            <person name="Henrissat B."/>
            <person name="Eichinger L."/>
            <person name="Rivero F."/>
            <person name="Putnam N.H."/>
            <person name="West C.M."/>
            <person name="Loomis W.F."/>
            <person name="Chisholm R.L."/>
            <person name="Shaulsky G."/>
            <person name="Strassmann J.E."/>
            <person name="Queller D.C."/>
            <person name="Kuspa A."/>
            <person name="Grigoriev I.V."/>
        </authorList>
    </citation>
    <scope>NUCLEOTIDE SEQUENCE [LARGE SCALE GENOMIC DNA]</scope>
    <source>
        <strain evidence="2">QSDP1</strain>
    </source>
</reference>
<dbReference type="GeneID" id="10501665"/>
<accession>F0ZLF6</accession>
<dbReference type="Proteomes" id="UP000001064">
    <property type="component" value="Unassembled WGS sequence"/>
</dbReference>
<evidence type="ECO:0000313" key="1">
    <source>
        <dbReference type="EMBL" id="EGC35210.1"/>
    </source>
</evidence>
<dbReference type="RefSeq" id="XP_003288248.1">
    <property type="nucleotide sequence ID" value="XM_003288200.1"/>
</dbReference>
<proteinExistence type="predicted"/>
<dbReference type="InParanoid" id="F0ZLF6"/>
<evidence type="ECO:0000313" key="2">
    <source>
        <dbReference type="Proteomes" id="UP000001064"/>
    </source>
</evidence>
<gene>
    <name evidence="1" type="ORF">DICPUDRAFT_152467</name>
</gene>
<organism evidence="1 2">
    <name type="scientific">Dictyostelium purpureum</name>
    <name type="common">Slime mold</name>
    <dbReference type="NCBI Taxonomy" id="5786"/>
    <lineage>
        <taxon>Eukaryota</taxon>
        <taxon>Amoebozoa</taxon>
        <taxon>Evosea</taxon>
        <taxon>Eumycetozoa</taxon>
        <taxon>Dictyostelia</taxon>
        <taxon>Dictyosteliales</taxon>
        <taxon>Dictyosteliaceae</taxon>
        <taxon>Dictyostelium</taxon>
    </lineage>
</organism>
<dbReference type="AlphaFoldDB" id="F0ZLF6"/>
<keyword evidence="2" id="KW-1185">Reference proteome</keyword>
<sequence length="59" mass="6900">MENFNLKSKVNLIIDEINQKISLQSDKLLEQIENICSQKQNLIDFNLQIIHLQGIILYS</sequence>
<dbReference type="EMBL" id="GL871067">
    <property type="protein sequence ID" value="EGC35210.1"/>
    <property type="molecule type" value="Genomic_DNA"/>
</dbReference>
<dbReference type="KEGG" id="dpp:DICPUDRAFT_152467"/>